<dbReference type="PANTHER" id="PTHR37306">
    <property type="entry name" value="COLICIN V PRODUCTION PROTEIN"/>
    <property type="match status" value="1"/>
</dbReference>
<feature type="transmembrane region" description="Helical" evidence="5">
    <location>
        <begin position="65"/>
        <end position="85"/>
    </location>
</feature>
<evidence type="ECO:0000256" key="2">
    <source>
        <dbReference type="ARBA" id="ARBA00022692"/>
    </source>
</evidence>
<evidence type="ECO:0000256" key="5">
    <source>
        <dbReference type="SAM" id="Phobius"/>
    </source>
</evidence>
<keyword evidence="7" id="KW-1185">Reference proteome</keyword>
<comment type="subcellular location">
    <subcellularLocation>
        <location evidence="1">Membrane</location>
        <topology evidence="1">Multi-pass membrane protein</topology>
    </subcellularLocation>
</comment>
<dbReference type="InterPro" id="IPR003825">
    <property type="entry name" value="Colicin-V_CvpA"/>
</dbReference>
<feature type="transmembrane region" description="Helical" evidence="5">
    <location>
        <begin position="28"/>
        <end position="45"/>
    </location>
</feature>
<protein>
    <submittedName>
        <fullName evidence="6">Colicin V production protein</fullName>
    </submittedName>
</protein>
<proteinExistence type="predicted"/>
<dbReference type="RefSeq" id="WP_013598984.1">
    <property type="nucleotide sequence ID" value="NC_015144.1"/>
</dbReference>
<evidence type="ECO:0000313" key="6">
    <source>
        <dbReference type="EMBL" id="ADX68595.1"/>
    </source>
</evidence>
<dbReference type="Pfam" id="PF02674">
    <property type="entry name" value="Colicin_V"/>
    <property type="match status" value="1"/>
</dbReference>
<reference evidence="6 7" key="1">
    <citation type="journal article" date="2011" name="Stand. Genomic Sci.">
        <title>Complete genome sequence of Weeksella virosa type strain (9751).</title>
        <authorList>
            <person name="Lang E."/>
            <person name="Teshima H."/>
            <person name="Lucas S."/>
            <person name="Lapidus A."/>
            <person name="Hammon N."/>
            <person name="Deshpande S."/>
            <person name="Nolan M."/>
            <person name="Cheng J.F."/>
            <person name="Pitluck S."/>
            <person name="Liolios K."/>
            <person name="Pagani I."/>
            <person name="Mikhailova N."/>
            <person name="Ivanova N."/>
            <person name="Mavromatis K."/>
            <person name="Pati A."/>
            <person name="Tapia R."/>
            <person name="Han C."/>
            <person name="Goodwin L."/>
            <person name="Chen A."/>
            <person name="Palaniappan K."/>
            <person name="Land M."/>
            <person name="Hauser L."/>
            <person name="Chang Y.J."/>
            <person name="Jeffries C.D."/>
            <person name="Brambilla E.M."/>
            <person name="Kopitz M."/>
            <person name="Rohde M."/>
            <person name="Goker M."/>
            <person name="Tindall B.J."/>
            <person name="Detter J.C."/>
            <person name="Woyke T."/>
            <person name="Bristow J."/>
            <person name="Eisen J.A."/>
            <person name="Markowitz V."/>
            <person name="Hugenholtz P."/>
            <person name="Klenk H.P."/>
            <person name="Kyrpides N.C."/>
        </authorList>
    </citation>
    <scope>NUCLEOTIDE SEQUENCE [LARGE SCALE GENOMIC DNA]</scope>
    <source>
        <strain evidence="7">ATCC 43766 / DSM 16922 / JCM 21250 / NBRC 16016 / NCTC 11634 / CL345/78</strain>
    </source>
</reference>
<evidence type="ECO:0000256" key="4">
    <source>
        <dbReference type="ARBA" id="ARBA00023136"/>
    </source>
</evidence>
<dbReference type="HOGENOM" id="CLU_092720_5_2_10"/>
<evidence type="ECO:0000256" key="1">
    <source>
        <dbReference type="ARBA" id="ARBA00004141"/>
    </source>
</evidence>
<dbReference type="GO" id="GO:0016020">
    <property type="term" value="C:membrane"/>
    <property type="evidence" value="ECO:0007669"/>
    <property type="project" value="UniProtKB-SubCell"/>
</dbReference>
<dbReference type="EMBL" id="CP002455">
    <property type="protein sequence ID" value="ADX68595.1"/>
    <property type="molecule type" value="Genomic_DNA"/>
</dbReference>
<keyword evidence="4 5" id="KW-0472">Membrane</keyword>
<dbReference type="OrthoDB" id="9799585at2"/>
<dbReference type="PANTHER" id="PTHR37306:SF1">
    <property type="entry name" value="COLICIN V PRODUCTION PROTEIN"/>
    <property type="match status" value="1"/>
</dbReference>
<dbReference type="eggNOG" id="COG1286">
    <property type="taxonomic scope" value="Bacteria"/>
</dbReference>
<feature type="transmembrane region" description="Helical" evidence="5">
    <location>
        <begin position="106"/>
        <end position="133"/>
    </location>
</feature>
<evidence type="ECO:0000256" key="3">
    <source>
        <dbReference type="ARBA" id="ARBA00022989"/>
    </source>
</evidence>
<keyword evidence="2 5" id="KW-0812">Transmembrane</keyword>
<dbReference type="KEGG" id="wvi:Weevi_1910"/>
<dbReference type="Proteomes" id="UP000008641">
    <property type="component" value="Chromosome"/>
</dbReference>
<organism evidence="6 7">
    <name type="scientific">Weeksella virosa (strain ATCC 43766 / DSM 16922 / JCM 21250 / CCUG 30538 / CDC 9751 / IAM 14551 / NBRC 16016 / NCTC 11634 / CL345/78)</name>
    <dbReference type="NCBI Taxonomy" id="865938"/>
    <lineage>
        <taxon>Bacteria</taxon>
        <taxon>Pseudomonadati</taxon>
        <taxon>Bacteroidota</taxon>
        <taxon>Flavobacteriia</taxon>
        <taxon>Flavobacteriales</taxon>
        <taxon>Weeksellaceae</taxon>
        <taxon>Weeksella</taxon>
    </lineage>
</organism>
<dbReference type="STRING" id="865938.Weevi_1910"/>
<accession>F0P111</accession>
<keyword evidence="3 5" id="KW-1133">Transmembrane helix</keyword>
<dbReference type="GO" id="GO:0009403">
    <property type="term" value="P:toxin biosynthetic process"/>
    <property type="evidence" value="ECO:0007669"/>
    <property type="project" value="InterPro"/>
</dbReference>
<feature type="transmembrane region" description="Helical" evidence="5">
    <location>
        <begin position="6"/>
        <end position="23"/>
    </location>
</feature>
<sequence>MNQINILDLLLGLFLVIGAIRGYSRGFIAQLVGFFGFFIALFISLKAYHGMEIFLQSVDWISESFISLLAILLTFALILLTIRIVSTLVQKSIQTIGLGFVNRLAGAALGVVICLMISSSFMHIVSPIGSIFFPEIKKNSLLLEPLTQASEHIKILWSDHKDSLENISKNKEIIDHPSIKKR</sequence>
<reference evidence="7" key="2">
    <citation type="journal article" date="2011" name="Stand. Genomic Sci.">
        <title>Complete genome sequence of Weeksella virosa type strain (9751T).</title>
        <authorList>
            <person name="Lang E."/>
            <person name="Teshima H."/>
            <person name="Lucas S."/>
            <person name="Lapidus A."/>
            <person name="Hammon N."/>
            <person name="Deshpande S."/>
            <person name="Nolan M."/>
            <person name="Cheng J."/>
            <person name="Pitluck S."/>
            <person name="Liolios K."/>
            <person name="Pagani I."/>
            <person name="Mikhailova N."/>
            <person name="Ivanova N."/>
            <person name="Mavromatis K."/>
            <person name="Pati A."/>
            <person name="Tapia R."/>
            <person name="Han C."/>
            <person name="Goodwin L."/>
            <person name="Chen A."/>
            <person name="Palaniappan K."/>
            <person name="Land M."/>
            <person name="Hauser L."/>
            <person name="Chang Y."/>
            <person name="Jeffries C."/>
            <person name="Brambilla E."/>
            <person name="Kopitz M."/>
            <person name="Rohde M."/>
            <person name="Goker M."/>
            <person name="Tindall B."/>
            <person name="Detter J."/>
            <person name="Woyke T."/>
            <person name="Bristow J."/>
            <person name="Eisen J."/>
            <person name="Markowitz V."/>
            <person name="Hugenholtz P."/>
            <person name="Klenk H."/>
            <person name="Kyrpides N."/>
        </authorList>
    </citation>
    <scope>NUCLEOTIDE SEQUENCE [LARGE SCALE GENOMIC DNA]</scope>
    <source>
        <strain evidence="7">ATCC 43766 / DSM 16922 / JCM 21250 / NBRC 16016 / NCTC 11634 / CL345/78</strain>
    </source>
</reference>
<gene>
    <name evidence="6" type="ordered locus">Weevi_1910</name>
</gene>
<name>F0P111_WEEVC</name>
<dbReference type="AlphaFoldDB" id="F0P111"/>
<evidence type="ECO:0000313" key="7">
    <source>
        <dbReference type="Proteomes" id="UP000008641"/>
    </source>
</evidence>